<keyword evidence="7 9" id="KW-0472">Membrane</keyword>
<comment type="caution">
    <text evidence="10">The sequence shown here is derived from an EMBL/GenBank/DDBJ whole genome shotgun (WGS) entry which is preliminary data.</text>
</comment>
<dbReference type="PANTHER" id="PTHR31086">
    <property type="entry name" value="ALUMINUM-ACTIVATED MALATE TRANSPORTER 10"/>
    <property type="match status" value="1"/>
</dbReference>
<evidence type="ECO:0000256" key="2">
    <source>
        <dbReference type="ARBA" id="ARBA00007079"/>
    </source>
</evidence>
<feature type="transmembrane region" description="Helical" evidence="9">
    <location>
        <begin position="161"/>
        <end position="179"/>
    </location>
</feature>
<dbReference type="AlphaFoldDB" id="A0A8S9RFM4"/>
<evidence type="ECO:0000256" key="7">
    <source>
        <dbReference type="ARBA" id="ARBA00023136"/>
    </source>
</evidence>
<evidence type="ECO:0000313" key="11">
    <source>
        <dbReference type="Proteomes" id="UP000712600"/>
    </source>
</evidence>
<sequence>MAAPDLESFRRSSMFDGSFRQSLRDGLLPQQTSDYSYMFEDRTHARCCSYRYFSDKITGFVKKSKDFLVTAWEMGTTDPRKIIFSAKMGLALTLVNILIFFKLPGSELSNHYLWAILTIVVIFEFSIGGTFRKGCNTGLGTLSAGALALGMAEVSYMTGKWAEVFSTASIFVVAFLGTYAKLYPTMKPYEYGLRAFLLTYCYVIVSGYRTGEFMETAVSRILMIALGGSIGLIVNTCIYPIWAGDDLHNLIATNFVNVATSLEGCVNAYLNFEEYDTMPSMILVYEAVTDDPVYTGYRSAVQSTSQEDTLMGFAGWEPPHGPYRSFRYPWKMYVKVGGALRHCAFMVMALHGCILSEIQAPEEKREVFRNELQRVGIEGAKVVRLIGQKLKKMERLNPIENILHEIHKAAEELQSKIDDKSYLLVKAENWEIGNPFRDATDELEKSDLSQISIEDMWLAPEGEEESRMYKSASDLSLATFASLLMEFVARLENLVNAYDELCVVAHFEEAIG</sequence>
<keyword evidence="6" id="KW-0406">Ion transport</keyword>
<keyword evidence="5 9" id="KW-1133">Transmembrane helix</keyword>
<dbReference type="GO" id="GO:0015743">
    <property type="term" value="P:malate transport"/>
    <property type="evidence" value="ECO:0007669"/>
    <property type="project" value="InterPro"/>
</dbReference>
<dbReference type="EMBL" id="QGKX02000095">
    <property type="protein sequence ID" value="KAF3571495.1"/>
    <property type="molecule type" value="Genomic_DNA"/>
</dbReference>
<evidence type="ECO:0000256" key="1">
    <source>
        <dbReference type="ARBA" id="ARBA00004141"/>
    </source>
</evidence>
<evidence type="ECO:0000256" key="5">
    <source>
        <dbReference type="ARBA" id="ARBA00022989"/>
    </source>
</evidence>
<dbReference type="GO" id="GO:0034220">
    <property type="term" value="P:monoatomic ion transmembrane transport"/>
    <property type="evidence" value="ECO:0007669"/>
    <property type="project" value="UniProtKB-KW"/>
</dbReference>
<dbReference type="GO" id="GO:0016020">
    <property type="term" value="C:membrane"/>
    <property type="evidence" value="ECO:0007669"/>
    <property type="project" value="UniProtKB-SubCell"/>
</dbReference>
<dbReference type="Proteomes" id="UP000712600">
    <property type="component" value="Unassembled WGS sequence"/>
</dbReference>
<comment type="similarity">
    <text evidence="2">Belongs to the aromatic acid exporter (TC 2.A.85) family.</text>
</comment>
<evidence type="ECO:0000256" key="6">
    <source>
        <dbReference type="ARBA" id="ARBA00023065"/>
    </source>
</evidence>
<feature type="transmembrane region" description="Helical" evidence="9">
    <location>
        <begin position="82"/>
        <end position="101"/>
    </location>
</feature>
<organism evidence="10 11">
    <name type="scientific">Brassica cretica</name>
    <name type="common">Mustard</name>
    <dbReference type="NCBI Taxonomy" id="69181"/>
    <lineage>
        <taxon>Eukaryota</taxon>
        <taxon>Viridiplantae</taxon>
        <taxon>Streptophyta</taxon>
        <taxon>Embryophyta</taxon>
        <taxon>Tracheophyta</taxon>
        <taxon>Spermatophyta</taxon>
        <taxon>Magnoliopsida</taxon>
        <taxon>eudicotyledons</taxon>
        <taxon>Gunneridae</taxon>
        <taxon>Pentapetalae</taxon>
        <taxon>rosids</taxon>
        <taxon>malvids</taxon>
        <taxon>Brassicales</taxon>
        <taxon>Brassicaceae</taxon>
        <taxon>Brassiceae</taxon>
        <taxon>Brassica</taxon>
    </lineage>
</organism>
<keyword evidence="4 9" id="KW-0812">Transmembrane</keyword>
<keyword evidence="8" id="KW-0407">Ion channel</keyword>
<name>A0A8S9RFM4_BRACR</name>
<keyword evidence="3" id="KW-0813">Transport</keyword>
<dbReference type="Pfam" id="PF11744">
    <property type="entry name" value="ALMT"/>
    <property type="match status" value="2"/>
</dbReference>
<accession>A0A8S9RFM4</accession>
<feature type="transmembrane region" description="Helical" evidence="9">
    <location>
        <begin position="191"/>
        <end position="209"/>
    </location>
</feature>
<feature type="transmembrane region" description="Helical" evidence="9">
    <location>
        <begin position="113"/>
        <end position="131"/>
    </location>
</feature>
<evidence type="ECO:0000256" key="8">
    <source>
        <dbReference type="ARBA" id="ARBA00023303"/>
    </source>
</evidence>
<comment type="subcellular location">
    <subcellularLocation>
        <location evidence="1">Membrane</location>
        <topology evidence="1">Multi-pass membrane protein</topology>
    </subcellularLocation>
</comment>
<proteinExistence type="inferred from homology"/>
<dbReference type="InterPro" id="IPR020966">
    <property type="entry name" value="ALMT"/>
</dbReference>
<evidence type="ECO:0008006" key="12">
    <source>
        <dbReference type="Google" id="ProtNLM"/>
    </source>
</evidence>
<protein>
    <recommendedName>
        <fullName evidence="12">Aluminum-activated malate transporter 9</fullName>
    </recommendedName>
</protein>
<reference evidence="10" key="1">
    <citation type="submission" date="2019-12" db="EMBL/GenBank/DDBJ databases">
        <title>Genome sequencing and annotation of Brassica cretica.</title>
        <authorList>
            <person name="Studholme D.J."/>
            <person name="Sarris P."/>
        </authorList>
    </citation>
    <scope>NUCLEOTIDE SEQUENCE</scope>
    <source>
        <strain evidence="10">PFS-109/04</strain>
        <tissue evidence="10">Leaf</tissue>
    </source>
</reference>
<evidence type="ECO:0000256" key="4">
    <source>
        <dbReference type="ARBA" id="ARBA00022692"/>
    </source>
</evidence>
<evidence type="ECO:0000313" key="10">
    <source>
        <dbReference type="EMBL" id="KAF3571495.1"/>
    </source>
</evidence>
<feature type="transmembrane region" description="Helical" evidence="9">
    <location>
        <begin position="221"/>
        <end position="242"/>
    </location>
</feature>
<gene>
    <name evidence="10" type="ORF">F2Q69_00063128</name>
</gene>
<evidence type="ECO:0000256" key="3">
    <source>
        <dbReference type="ARBA" id="ARBA00022448"/>
    </source>
</evidence>
<evidence type="ECO:0000256" key="9">
    <source>
        <dbReference type="SAM" id="Phobius"/>
    </source>
</evidence>